<dbReference type="AlphaFoldDB" id="A0A1H2CG63"/>
<evidence type="ECO:0000313" key="2">
    <source>
        <dbReference type="EMBL" id="SDT69443.1"/>
    </source>
</evidence>
<protein>
    <recommendedName>
        <fullName evidence="4">TonB protein C-terminal</fullName>
    </recommendedName>
</protein>
<keyword evidence="3" id="KW-1185">Reference proteome</keyword>
<dbReference type="RefSeq" id="WP_091379875.1">
    <property type="nucleotide sequence ID" value="NZ_LT629740.1"/>
</dbReference>
<organism evidence="2 3">
    <name type="scientific">Mucilaginibacter mallensis</name>
    <dbReference type="NCBI Taxonomy" id="652787"/>
    <lineage>
        <taxon>Bacteria</taxon>
        <taxon>Pseudomonadati</taxon>
        <taxon>Bacteroidota</taxon>
        <taxon>Sphingobacteriia</taxon>
        <taxon>Sphingobacteriales</taxon>
        <taxon>Sphingobacteriaceae</taxon>
        <taxon>Mucilaginibacter</taxon>
    </lineage>
</organism>
<dbReference type="OrthoDB" id="794739at2"/>
<evidence type="ECO:0000313" key="3">
    <source>
        <dbReference type="Proteomes" id="UP000199679"/>
    </source>
</evidence>
<gene>
    <name evidence="2" type="ORF">SAMN05216490_5021</name>
</gene>
<dbReference type="EMBL" id="LT629740">
    <property type="protein sequence ID" value="SDT69443.1"/>
    <property type="molecule type" value="Genomic_DNA"/>
</dbReference>
<name>A0A1H2CG63_MUCMA</name>
<reference evidence="2 3" key="1">
    <citation type="submission" date="2016-10" db="EMBL/GenBank/DDBJ databases">
        <authorList>
            <person name="de Groot N.N."/>
        </authorList>
    </citation>
    <scope>NUCLEOTIDE SEQUENCE [LARGE SCALE GENOMIC DNA]</scope>
    <source>
        <strain evidence="2 3">MP1X4</strain>
    </source>
</reference>
<dbReference type="Proteomes" id="UP000199679">
    <property type="component" value="Chromosome I"/>
</dbReference>
<feature type="signal peptide" evidence="1">
    <location>
        <begin position="1"/>
        <end position="19"/>
    </location>
</feature>
<evidence type="ECO:0008006" key="4">
    <source>
        <dbReference type="Google" id="ProtNLM"/>
    </source>
</evidence>
<sequence>MKKILLVITILFISVCCKAQETIPFPFQGGVNIMNRFFKDSVQVTNDIIQKKASGVVIFKFTADINGVIKKIIIYYADDYSLTPPLIEALKRSNHKWVIPDHEKLHDFIIQFSINFNPPVNNSQAVAADFYRYYTQRRPITSNNQVPLDDATLLPTVAVSYDLQ</sequence>
<proteinExistence type="predicted"/>
<accession>A0A1H2CG63</accession>
<feature type="chain" id="PRO_5009271113" description="TonB protein C-terminal" evidence="1">
    <location>
        <begin position="20"/>
        <end position="164"/>
    </location>
</feature>
<dbReference type="STRING" id="652787.SAMN05216490_5021"/>
<keyword evidence="1" id="KW-0732">Signal</keyword>
<evidence type="ECO:0000256" key="1">
    <source>
        <dbReference type="SAM" id="SignalP"/>
    </source>
</evidence>